<dbReference type="AlphaFoldDB" id="S8AKC8"/>
<feature type="domain" description="Fungal STAND N-terminal Goodbye" evidence="3">
    <location>
        <begin position="12"/>
        <end position="131"/>
    </location>
</feature>
<organism evidence="5 6">
    <name type="scientific">Dactylellina haptotyla (strain CBS 200.50)</name>
    <name type="common">Nematode-trapping fungus</name>
    <name type="synonym">Monacrosporium haptotylum</name>
    <dbReference type="NCBI Taxonomy" id="1284197"/>
    <lineage>
        <taxon>Eukaryota</taxon>
        <taxon>Fungi</taxon>
        <taxon>Dikarya</taxon>
        <taxon>Ascomycota</taxon>
        <taxon>Pezizomycotina</taxon>
        <taxon>Orbiliomycetes</taxon>
        <taxon>Orbiliales</taxon>
        <taxon>Orbiliaceae</taxon>
        <taxon>Dactylellina</taxon>
    </lineage>
</organism>
<dbReference type="OMA" id="PPCVSIN"/>
<dbReference type="EMBL" id="AQGS01000079">
    <property type="protein sequence ID" value="EPS43344.1"/>
    <property type="molecule type" value="Genomic_DNA"/>
</dbReference>
<feature type="domain" description="Nephrocystin 3-like N-terminal" evidence="4">
    <location>
        <begin position="277"/>
        <end position="391"/>
    </location>
</feature>
<comment type="caution">
    <text evidence="5">The sequence shown here is derived from an EMBL/GenBank/DDBJ whole genome shotgun (WGS) entry which is preliminary data.</text>
</comment>
<accession>S8AKC8</accession>
<dbReference type="HOGENOM" id="CLU_423902_0_0_1"/>
<dbReference type="InterPro" id="IPR031350">
    <property type="entry name" value="Goodbye_dom"/>
</dbReference>
<dbReference type="OrthoDB" id="448455at2759"/>
<reference evidence="5 6" key="1">
    <citation type="journal article" date="2013" name="PLoS Genet.">
        <title>Genomic mechanisms accounting for the adaptation to parasitism in nematode-trapping fungi.</title>
        <authorList>
            <person name="Meerupati T."/>
            <person name="Andersson K.M."/>
            <person name="Friman E."/>
            <person name="Kumar D."/>
            <person name="Tunlid A."/>
            <person name="Ahren D."/>
        </authorList>
    </citation>
    <scope>NUCLEOTIDE SEQUENCE [LARGE SCALE GENOMIC DNA]</scope>
    <source>
        <strain evidence="5 6">CBS 200.50</strain>
    </source>
</reference>
<evidence type="ECO:0000259" key="3">
    <source>
        <dbReference type="Pfam" id="PF17109"/>
    </source>
</evidence>
<proteinExistence type="predicted"/>
<reference evidence="6" key="2">
    <citation type="submission" date="2013-04" db="EMBL/GenBank/DDBJ databases">
        <title>Genomic mechanisms accounting for the adaptation to parasitism in nematode-trapping fungi.</title>
        <authorList>
            <person name="Ahren D.G."/>
        </authorList>
    </citation>
    <scope>NUCLEOTIDE SEQUENCE [LARGE SCALE GENOMIC DNA]</scope>
    <source>
        <strain evidence="6">CBS 200.50</strain>
    </source>
</reference>
<evidence type="ECO:0000313" key="5">
    <source>
        <dbReference type="EMBL" id="EPS43344.1"/>
    </source>
</evidence>
<name>S8AKC8_DACHA</name>
<evidence type="ECO:0000259" key="4">
    <source>
        <dbReference type="Pfam" id="PF24883"/>
    </source>
</evidence>
<evidence type="ECO:0000313" key="6">
    <source>
        <dbReference type="Proteomes" id="UP000015100"/>
    </source>
</evidence>
<dbReference type="Pfam" id="PF24883">
    <property type="entry name" value="NPHP3_N"/>
    <property type="match status" value="1"/>
</dbReference>
<protein>
    <submittedName>
        <fullName evidence="5">Uncharacterized protein</fullName>
    </submittedName>
</protein>
<dbReference type="PANTHER" id="PTHR10039:SF17">
    <property type="entry name" value="FUNGAL STAND N-TERMINAL GOODBYE DOMAIN-CONTAINING PROTEIN-RELATED"/>
    <property type="match status" value="1"/>
</dbReference>
<dbReference type="PANTHER" id="PTHR10039">
    <property type="entry name" value="AMELOGENIN"/>
    <property type="match status" value="1"/>
</dbReference>
<gene>
    <name evidence="5" type="ORF">H072_2611</name>
</gene>
<dbReference type="Pfam" id="PF17109">
    <property type="entry name" value="Goodbye"/>
    <property type="match status" value="1"/>
</dbReference>
<keyword evidence="1" id="KW-0677">Repeat</keyword>
<keyword evidence="6" id="KW-1185">Reference proteome</keyword>
<sequence length="646" mass="72767">MGTAQNQFDELWSAALRRCQLLTGTDLNTTKLPAAGNLEQFRQEVESSQSKFQEYRETRARLWRSLSAILGPIEVLGGVSAGGVSLVCPATPAIMGAISLLFQGAKGVSQAYNYIQELFDDMKAILARLQLHTQKQIPSELHLIFVDMLSCILEIIGVSTKYVSEGRAKLFLKRTFQLDDKAVVLKQQLTKLVDREVAMIAALNLDATSNILAQTVLTDCKIEGIAESIQQVAKRLEDSQGMKGDIDSATVLDKIRRILQPQLTVEDDLTRLEHIQDIHPIGYLFFKENDPLRVDLGIALKTAAYQLGSQKGTLSYLKYLNSICKDSDDFKTLAATWRNLFRVFIKGGVNERAFVVLDGVDEAIRDQLEPFLTLLREVQDTSPLSILLVSRPDIDWYIEEVFYETGSPPCVSINARKNTKDIEKYITSMLGKYRNLKKISKTLHKEIIDVFMEGAEGMFLWVDLMMKELSTRNRESAIRASLQNLPRGLSDTYRRMFQSFAVVLDEAEIGDLKELLNWVGFAERPLNLVELECLLALRSGDYGGVLDLYGEICKKYASFFTIVHQSYEEFRNPVKLGDKLNPDSTEKIGDIDEQDIKDDTHREPDPLPHQKLDMIIRLRHASLGNFLKSDVEGPKDMVIGLTPESA</sequence>
<evidence type="ECO:0000256" key="2">
    <source>
        <dbReference type="SAM" id="MobiDB-lite"/>
    </source>
</evidence>
<evidence type="ECO:0000256" key="1">
    <source>
        <dbReference type="ARBA" id="ARBA00022737"/>
    </source>
</evidence>
<feature type="region of interest" description="Disordered" evidence="2">
    <location>
        <begin position="574"/>
        <end position="607"/>
    </location>
</feature>
<dbReference type="InterPro" id="IPR056884">
    <property type="entry name" value="NPHP3-like_N"/>
</dbReference>
<feature type="compositionally biased region" description="Basic and acidic residues" evidence="2">
    <location>
        <begin position="574"/>
        <end position="590"/>
    </location>
</feature>
<dbReference type="Proteomes" id="UP000015100">
    <property type="component" value="Unassembled WGS sequence"/>
</dbReference>
<feature type="compositionally biased region" description="Basic and acidic residues" evidence="2">
    <location>
        <begin position="597"/>
        <end position="607"/>
    </location>
</feature>
<dbReference type="eggNOG" id="ENOG502QRJZ">
    <property type="taxonomic scope" value="Eukaryota"/>
</dbReference>